<name>A0A0E9RD83_ANGAN</name>
<feature type="region of interest" description="Disordered" evidence="1">
    <location>
        <begin position="13"/>
        <end position="45"/>
    </location>
</feature>
<feature type="compositionally biased region" description="Basic residues" evidence="1">
    <location>
        <begin position="34"/>
        <end position="45"/>
    </location>
</feature>
<evidence type="ECO:0000313" key="2">
    <source>
        <dbReference type="EMBL" id="JAH27121.1"/>
    </source>
</evidence>
<reference evidence="2" key="1">
    <citation type="submission" date="2014-11" db="EMBL/GenBank/DDBJ databases">
        <authorList>
            <person name="Amaro Gonzalez C."/>
        </authorList>
    </citation>
    <scope>NUCLEOTIDE SEQUENCE</scope>
</reference>
<proteinExistence type="predicted"/>
<dbReference type="EMBL" id="GBXM01081456">
    <property type="protein sequence ID" value="JAH27121.1"/>
    <property type="molecule type" value="Transcribed_RNA"/>
</dbReference>
<accession>A0A0E9RD83</accession>
<reference evidence="2" key="2">
    <citation type="journal article" date="2015" name="Fish Shellfish Immunol.">
        <title>Early steps in the European eel (Anguilla anguilla)-Vibrio vulnificus interaction in the gills: Role of the RtxA13 toxin.</title>
        <authorList>
            <person name="Callol A."/>
            <person name="Pajuelo D."/>
            <person name="Ebbesson L."/>
            <person name="Teles M."/>
            <person name="MacKenzie S."/>
            <person name="Amaro C."/>
        </authorList>
    </citation>
    <scope>NUCLEOTIDE SEQUENCE</scope>
</reference>
<sequence length="45" mass="5274">MAYHDKVSSLLLETSPMPKRRGQNVFNSSGWGSGRKKEKRYKRVY</sequence>
<dbReference type="AlphaFoldDB" id="A0A0E9RD83"/>
<organism evidence="2">
    <name type="scientific">Anguilla anguilla</name>
    <name type="common">European freshwater eel</name>
    <name type="synonym">Muraena anguilla</name>
    <dbReference type="NCBI Taxonomy" id="7936"/>
    <lineage>
        <taxon>Eukaryota</taxon>
        <taxon>Metazoa</taxon>
        <taxon>Chordata</taxon>
        <taxon>Craniata</taxon>
        <taxon>Vertebrata</taxon>
        <taxon>Euteleostomi</taxon>
        <taxon>Actinopterygii</taxon>
        <taxon>Neopterygii</taxon>
        <taxon>Teleostei</taxon>
        <taxon>Anguilliformes</taxon>
        <taxon>Anguillidae</taxon>
        <taxon>Anguilla</taxon>
    </lineage>
</organism>
<protein>
    <submittedName>
        <fullName evidence="2">Uncharacterized protein</fullName>
    </submittedName>
</protein>
<evidence type="ECO:0000256" key="1">
    <source>
        <dbReference type="SAM" id="MobiDB-lite"/>
    </source>
</evidence>